<feature type="transmembrane region" description="Helical" evidence="1">
    <location>
        <begin position="12"/>
        <end position="37"/>
    </location>
</feature>
<gene>
    <name evidence="2" type="ORF">ZOSMA_3G00700</name>
</gene>
<evidence type="ECO:0000313" key="2">
    <source>
        <dbReference type="EMBL" id="KMZ63589.1"/>
    </source>
</evidence>
<proteinExistence type="predicted"/>
<protein>
    <submittedName>
        <fullName evidence="2">Uncharacterized protein</fullName>
    </submittedName>
</protein>
<organism evidence="2 3">
    <name type="scientific">Zostera marina</name>
    <name type="common">Eelgrass</name>
    <dbReference type="NCBI Taxonomy" id="29655"/>
    <lineage>
        <taxon>Eukaryota</taxon>
        <taxon>Viridiplantae</taxon>
        <taxon>Streptophyta</taxon>
        <taxon>Embryophyta</taxon>
        <taxon>Tracheophyta</taxon>
        <taxon>Spermatophyta</taxon>
        <taxon>Magnoliopsida</taxon>
        <taxon>Liliopsida</taxon>
        <taxon>Zosteraceae</taxon>
        <taxon>Zostera</taxon>
    </lineage>
</organism>
<keyword evidence="1" id="KW-0472">Membrane</keyword>
<evidence type="ECO:0000256" key="1">
    <source>
        <dbReference type="SAM" id="Phobius"/>
    </source>
</evidence>
<name>A0A0K9P3M3_ZOSMR</name>
<reference evidence="3" key="1">
    <citation type="journal article" date="2016" name="Nature">
        <title>The genome of the seagrass Zostera marina reveals angiosperm adaptation to the sea.</title>
        <authorList>
            <person name="Olsen J.L."/>
            <person name="Rouze P."/>
            <person name="Verhelst B."/>
            <person name="Lin Y.-C."/>
            <person name="Bayer T."/>
            <person name="Collen J."/>
            <person name="Dattolo E."/>
            <person name="De Paoli E."/>
            <person name="Dittami S."/>
            <person name="Maumus F."/>
            <person name="Michel G."/>
            <person name="Kersting A."/>
            <person name="Lauritano C."/>
            <person name="Lohaus R."/>
            <person name="Toepel M."/>
            <person name="Tonon T."/>
            <person name="Vanneste K."/>
            <person name="Amirebrahimi M."/>
            <person name="Brakel J."/>
            <person name="Bostroem C."/>
            <person name="Chovatia M."/>
            <person name="Grimwood J."/>
            <person name="Jenkins J.W."/>
            <person name="Jueterbock A."/>
            <person name="Mraz A."/>
            <person name="Stam W.T."/>
            <person name="Tice H."/>
            <person name="Bornberg-Bauer E."/>
            <person name="Green P.J."/>
            <person name="Pearson G.A."/>
            <person name="Procaccini G."/>
            <person name="Duarte C.M."/>
            <person name="Schmutz J."/>
            <person name="Reusch T.B.H."/>
            <person name="Van de Peer Y."/>
        </authorList>
    </citation>
    <scope>NUCLEOTIDE SEQUENCE [LARGE SCALE GENOMIC DNA]</scope>
    <source>
        <strain evidence="3">cv. Finnish</strain>
    </source>
</reference>
<keyword evidence="1" id="KW-0812">Transmembrane</keyword>
<sequence length="58" mass="6494">MVESSIFFLSDIRLLSFSFLGFLLILCSYSSVLFFTIQQPASCKSARAINRAAASRHM</sequence>
<dbReference type="AlphaFoldDB" id="A0A0K9P3M3"/>
<keyword evidence="3" id="KW-1185">Reference proteome</keyword>
<comment type="caution">
    <text evidence="2">The sequence shown here is derived from an EMBL/GenBank/DDBJ whole genome shotgun (WGS) entry which is preliminary data.</text>
</comment>
<dbReference type="Proteomes" id="UP000036987">
    <property type="component" value="Unassembled WGS sequence"/>
</dbReference>
<keyword evidence="1" id="KW-1133">Transmembrane helix</keyword>
<evidence type="ECO:0000313" key="3">
    <source>
        <dbReference type="Proteomes" id="UP000036987"/>
    </source>
</evidence>
<accession>A0A0K9P3M3</accession>
<dbReference type="EMBL" id="LFYR01001213">
    <property type="protein sequence ID" value="KMZ63589.1"/>
    <property type="molecule type" value="Genomic_DNA"/>
</dbReference>